<organism evidence="1 2">
    <name type="scientific">Rhododendron molle</name>
    <name type="common">Chinese azalea</name>
    <name type="synonym">Azalea mollis</name>
    <dbReference type="NCBI Taxonomy" id="49168"/>
    <lineage>
        <taxon>Eukaryota</taxon>
        <taxon>Viridiplantae</taxon>
        <taxon>Streptophyta</taxon>
        <taxon>Embryophyta</taxon>
        <taxon>Tracheophyta</taxon>
        <taxon>Spermatophyta</taxon>
        <taxon>Magnoliopsida</taxon>
        <taxon>eudicotyledons</taxon>
        <taxon>Gunneridae</taxon>
        <taxon>Pentapetalae</taxon>
        <taxon>asterids</taxon>
        <taxon>Ericales</taxon>
        <taxon>Ericaceae</taxon>
        <taxon>Ericoideae</taxon>
        <taxon>Rhodoreae</taxon>
        <taxon>Rhododendron</taxon>
    </lineage>
</organism>
<evidence type="ECO:0000313" key="2">
    <source>
        <dbReference type="Proteomes" id="UP001062846"/>
    </source>
</evidence>
<accession>A0ACC0M3L3</accession>
<protein>
    <submittedName>
        <fullName evidence="1">Uncharacterized protein</fullName>
    </submittedName>
</protein>
<reference evidence="1" key="1">
    <citation type="submission" date="2022-02" db="EMBL/GenBank/DDBJ databases">
        <title>Plant Genome Project.</title>
        <authorList>
            <person name="Zhang R.-G."/>
        </authorList>
    </citation>
    <scope>NUCLEOTIDE SEQUENCE</scope>
    <source>
        <strain evidence="1">AT1</strain>
    </source>
</reference>
<dbReference type="EMBL" id="CM046397">
    <property type="protein sequence ID" value="KAI8535137.1"/>
    <property type="molecule type" value="Genomic_DNA"/>
</dbReference>
<comment type="caution">
    <text evidence="1">The sequence shown here is derived from an EMBL/GenBank/DDBJ whole genome shotgun (WGS) entry which is preliminary data.</text>
</comment>
<name>A0ACC0M3L3_RHOML</name>
<dbReference type="Proteomes" id="UP001062846">
    <property type="component" value="Chromosome 10"/>
</dbReference>
<evidence type="ECO:0000313" key="1">
    <source>
        <dbReference type="EMBL" id="KAI8535137.1"/>
    </source>
</evidence>
<proteinExistence type="predicted"/>
<gene>
    <name evidence="1" type="ORF">RHMOL_Rhmol10G0152200</name>
</gene>
<sequence>MSIVRVGNDAPTYDRNDVHFSIKMHHGGKFVAGVNTRNYIGGNIVFHDWVNGDYLSMIELNEMVKELNLFGLVTYYYKVPGRDLYHGLRHLTDDSDCVEMVQWDGDGEGSESYSSESEESTDLEDFVDSEVDDVEDDRLFDIHVDKNVEWGGLSKGKGKDLIIYRSTQSMTNEDSDAEAQSDELVSLYGSSDEEGGPPRERHRQFNKKTDMIDPKFKVGMIFPTREIFKEAVREHSIKTGKRLIFAKNDTRRVRVVCKPPPSQVPTPPSEAKKNPCEWALLASKMQGNECFQVRTYESTHNYQRIFHNKQVTAKWLSNKYVETLRSNPTWPVKSFKDQVQKDHKVGVSRAQLYKAKGKALQMIEGDYMEQYTKLPDYCEELRRTNPGTTIIMKTIEDEHGGDRSRFKRLYVCYNACKQGFLAGCRPFIGLDGCHLKGPYKGQLLVVVVGIDGNNQTFMVSYAVVEAENKPSWQWFLEILSEDLNIGTSHEFTFISDRQKGLIGALGEVMPYAEHRFYIRHFYNNFKDSNKGLHLKEILFSVGKATYVGRFNFHMEEMNAADPDAVRWLADHPPRFWSRSHFNTYSKCEVLDNNMCESFNNTILEARGKTIIPMLEEIRLIMMKRMQERREKMRGYNGVLCPNIRTRLNNRTTATSEMCIATWSGERIYQVNYFSGEQFSTDHAAHTYTCRRWDLTGIPCPHAIAAINSNHENADDYVDHWFKKETYMASYEPIIYPLNGAEMWPHTGVIGPLPPDVKKQSGRPKKQRKKAIDEPQSSTKLVRRHTTTTCAQCGQLGHNKRTCKGQPLPQNQNAGREKLPVRRNNTERGEAQGTQDASQPTMGTTTSRQGNTSTTQTRGNTSTTRTRGNTSTQSTKRGGQAMQTTSS</sequence>
<keyword evidence="2" id="KW-1185">Reference proteome</keyword>